<evidence type="ECO:0000256" key="11">
    <source>
        <dbReference type="ARBA" id="ARBA00023136"/>
    </source>
</evidence>
<dbReference type="Gene3D" id="3.90.550.10">
    <property type="entry name" value="Spore Coat Polysaccharide Biosynthesis Protein SpsA, Chain A"/>
    <property type="match status" value="1"/>
</dbReference>
<evidence type="ECO:0000256" key="7">
    <source>
        <dbReference type="ARBA" id="ARBA00022692"/>
    </source>
</evidence>
<dbReference type="PANTHER" id="PTHR10859:SF91">
    <property type="entry name" value="DOLICHYL-PHOSPHATE BETA-GLUCOSYLTRANSFERASE"/>
    <property type="match status" value="1"/>
</dbReference>
<comment type="catalytic activity">
    <reaction evidence="12">
        <text>a di-trans,poly-cis-dolichyl phosphate + UDP-alpha-D-glucose = a di-trans,poly-cis-dolichyl beta-D-glucosyl phosphate + UDP</text>
        <dbReference type="Rhea" id="RHEA:15401"/>
        <dbReference type="Rhea" id="RHEA-COMP:19498"/>
        <dbReference type="Rhea" id="RHEA-COMP:19502"/>
        <dbReference type="ChEBI" id="CHEBI:57525"/>
        <dbReference type="ChEBI" id="CHEBI:57683"/>
        <dbReference type="ChEBI" id="CHEBI:58223"/>
        <dbReference type="ChEBI" id="CHEBI:58885"/>
        <dbReference type="EC" id="2.4.1.117"/>
    </reaction>
    <physiologicalReaction direction="left-to-right" evidence="12">
        <dbReference type="Rhea" id="RHEA:15402"/>
    </physiologicalReaction>
</comment>
<accession>F7B391</accession>
<keyword evidence="5" id="KW-0328">Glycosyltransferase</keyword>
<comment type="pathway">
    <text evidence="2">Protein modification; protein glycosylation.</text>
</comment>
<dbReference type="EC" id="2.4.1.117" evidence="4"/>
<reference evidence="14" key="2">
    <citation type="journal article" date="2008" name="Genome Biol.">
        <title>Improved genome assembly and evidence-based global gene model set for the chordate Ciona intestinalis: new insight into intron and operon populations.</title>
        <authorList>
            <person name="Satou Y."/>
            <person name="Mineta K."/>
            <person name="Ogasawara M."/>
            <person name="Sasakura Y."/>
            <person name="Shoguchi E."/>
            <person name="Ueno K."/>
            <person name="Yamada L."/>
            <person name="Matsumoto J."/>
            <person name="Wasserscheid J."/>
            <person name="Dewar K."/>
            <person name="Wiley G.B."/>
            <person name="Macmil S.L."/>
            <person name="Roe B.A."/>
            <person name="Zeller R.W."/>
            <person name="Hastings K.E."/>
            <person name="Lemaire P."/>
            <person name="Lindquist E."/>
            <person name="Endo T."/>
            <person name="Hotta K."/>
            <person name="Inaba K."/>
        </authorList>
    </citation>
    <scope>NUCLEOTIDE SEQUENCE [LARGE SCALE GENOMIC DNA]</scope>
    <source>
        <strain evidence="14">wild type</strain>
    </source>
</reference>
<keyword evidence="7" id="KW-0812">Transmembrane</keyword>
<dbReference type="HOGENOM" id="CLU_033536_9_1_1"/>
<proteinExistence type="inferred from homology"/>
<protein>
    <recommendedName>
        <fullName evidence="4">dolichyl-phosphate beta-glucosyltransferase</fullName>
        <ecNumber evidence="4">2.4.1.117</ecNumber>
    </recommendedName>
</protein>
<dbReference type="GO" id="GO:0006487">
    <property type="term" value="P:protein N-linked glycosylation"/>
    <property type="evidence" value="ECO:0000318"/>
    <property type="project" value="GO_Central"/>
</dbReference>
<evidence type="ECO:0000256" key="12">
    <source>
        <dbReference type="ARBA" id="ARBA00045097"/>
    </source>
</evidence>
<evidence type="ECO:0000256" key="8">
    <source>
        <dbReference type="ARBA" id="ARBA00022824"/>
    </source>
</evidence>
<dbReference type="OMA" id="HMVNTDA"/>
<feature type="domain" description="Glycosyltransferase 2-like" evidence="13">
    <location>
        <begin position="70"/>
        <end position="185"/>
    </location>
</feature>
<evidence type="ECO:0000256" key="1">
    <source>
        <dbReference type="ARBA" id="ARBA00004389"/>
    </source>
</evidence>
<dbReference type="InParanoid" id="F7B391"/>
<dbReference type="PANTHER" id="PTHR10859">
    <property type="entry name" value="GLYCOSYL TRANSFERASE"/>
    <property type="match status" value="1"/>
</dbReference>
<dbReference type="InterPro" id="IPR001173">
    <property type="entry name" value="Glyco_trans_2-like"/>
</dbReference>
<keyword evidence="11" id="KW-0472">Membrane</keyword>
<keyword evidence="6" id="KW-0808">Transferase</keyword>
<evidence type="ECO:0000256" key="9">
    <source>
        <dbReference type="ARBA" id="ARBA00022968"/>
    </source>
</evidence>
<evidence type="ECO:0000259" key="13">
    <source>
        <dbReference type="Pfam" id="PF00535"/>
    </source>
</evidence>
<dbReference type="GO" id="GO:0005789">
    <property type="term" value="C:endoplasmic reticulum membrane"/>
    <property type="evidence" value="ECO:0000318"/>
    <property type="project" value="GO_Central"/>
</dbReference>
<dbReference type="CDD" id="cd04188">
    <property type="entry name" value="DPG_synthase"/>
    <property type="match status" value="1"/>
</dbReference>
<comment type="subcellular location">
    <subcellularLocation>
        <location evidence="1">Endoplasmic reticulum membrane</location>
        <topology evidence="1">Single-pass membrane protein</topology>
    </subcellularLocation>
</comment>
<sequence length="322" mass="36834">MHCYICILYYILVIQSNGILLNDRLYIVCHVTVSTMATYLRYESENYFKNSKGEKERFPSLMDEESVDLSVIVPSYNEEKRLPLMMEEAILFLEAKCEKSSNYKYEIIIVDDGSKDSTTKVGQSFVEKYGSEKIRVLTLEKNRGKGGAVRLGMMSARGEHLLFADADGATKFSDIEKVETKLNDIDTKPHGRALTVGSRAHLEKNSIASRSVFRTFLMKCFHLIVWLLCARSVKDSQCGFKLFTRNAARILFHNLHVERWAFDVELLYVAEELNIPIAEVAVTWTEIDGSKVDPLFSGLQMGKDIVLLWLQYQLGLWVIKKN</sequence>
<dbReference type="EMBL" id="EAAA01000434">
    <property type="status" value="NOT_ANNOTATED_CDS"/>
    <property type="molecule type" value="Genomic_DNA"/>
</dbReference>
<name>F7B391_CIOIN</name>
<dbReference type="SUPFAM" id="SSF53448">
    <property type="entry name" value="Nucleotide-diphospho-sugar transferases"/>
    <property type="match status" value="1"/>
</dbReference>
<evidence type="ECO:0000256" key="5">
    <source>
        <dbReference type="ARBA" id="ARBA00022676"/>
    </source>
</evidence>
<dbReference type="FunCoup" id="F7B391">
    <property type="interactions" value="1234"/>
</dbReference>
<evidence type="ECO:0000256" key="2">
    <source>
        <dbReference type="ARBA" id="ARBA00004922"/>
    </source>
</evidence>
<evidence type="ECO:0000313" key="15">
    <source>
        <dbReference type="Proteomes" id="UP000008144"/>
    </source>
</evidence>
<reference evidence="14" key="4">
    <citation type="submission" date="2025-09" db="UniProtKB">
        <authorList>
            <consortium name="Ensembl"/>
        </authorList>
    </citation>
    <scope>IDENTIFICATION</scope>
</reference>
<dbReference type="AlphaFoldDB" id="F7B391"/>
<keyword evidence="10" id="KW-1133">Transmembrane helix</keyword>
<dbReference type="InterPro" id="IPR035518">
    <property type="entry name" value="DPG_synthase"/>
</dbReference>
<dbReference type="InterPro" id="IPR029044">
    <property type="entry name" value="Nucleotide-diphossugar_trans"/>
</dbReference>
<dbReference type="STRING" id="7719.ENSCINP00000005302"/>
<keyword evidence="15" id="KW-1185">Reference proteome</keyword>
<organism evidence="14 15">
    <name type="scientific">Ciona intestinalis</name>
    <name type="common">Transparent sea squirt</name>
    <name type="synonym">Ascidia intestinalis</name>
    <dbReference type="NCBI Taxonomy" id="7719"/>
    <lineage>
        <taxon>Eukaryota</taxon>
        <taxon>Metazoa</taxon>
        <taxon>Chordata</taxon>
        <taxon>Tunicata</taxon>
        <taxon>Ascidiacea</taxon>
        <taxon>Phlebobranchia</taxon>
        <taxon>Cionidae</taxon>
        <taxon>Ciona</taxon>
    </lineage>
</organism>
<evidence type="ECO:0000256" key="6">
    <source>
        <dbReference type="ARBA" id="ARBA00022679"/>
    </source>
</evidence>
<keyword evidence="8" id="KW-0256">Endoplasmic reticulum</keyword>
<comment type="similarity">
    <text evidence="3">Belongs to the glycosyltransferase 2 family.</text>
</comment>
<evidence type="ECO:0000256" key="4">
    <source>
        <dbReference type="ARBA" id="ARBA00012583"/>
    </source>
</evidence>
<keyword evidence="9" id="KW-0735">Signal-anchor</keyword>
<dbReference type="GeneTree" id="ENSGT00940000153481"/>
<dbReference type="Ensembl" id="ENSCINT00000005302.3">
    <property type="protein sequence ID" value="ENSCINP00000005302.3"/>
    <property type="gene ID" value="ENSCING00000002601.3"/>
</dbReference>
<reference evidence="15" key="1">
    <citation type="journal article" date="2002" name="Science">
        <title>The draft genome of Ciona intestinalis: insights into chordate and vertebrate origins.</title>
        <authorList>
            <person name="Dehal P."/>
            <person name="Satou Y."/>
            <person name="Campbell R.K."/>
            <person name="Chapman J."/>
            <person name="Degnan B."/>
            <person name="De Tomaso A."/>
            <person name="Davidson B."/>
            <person name="Di Gregorio A."/>
            <person name="Gelpke M."/>
            <person name="Goodstein D.M."/>
            <person name="Harafuji N."/>
            <person name="Hastings K.E."/>
            <person name="Ho I."/>
            <person name="Hotta K."/>
            <person name="Huang W."/>
            <person name="Kawashima T."/>
            <person name="Lemaire P."/>
            <person name="Martinez D."/>
            <person name="Meinertzhagen I.A."/>
            <person name="Necula S."/>
            <person name="Nonaka M."/>
            <person name="Putnam N."/>
            <person name="Rash S."/>
            <person name="Saiga H."/>
            <person name="Satake M."/>
            <person name="Terry A."/>
            <person name="Yamada L."/>
            <person name="Wang H.G."/>
            <person name="Awazu S."/>
            <person name="Azumi K."/>
            <person name="Boore J."/>
            <person name="Branno M."/>
            <person name="Chin-Bow S."/>
            <person name="DeSantis R."/>
            <person name="Doyle S."/>
            <person name="Francino P."/>
            <person name="Keys D.N."/>
            <person name="Haga S."/>
            <person name="Hayashi H."/>
            <person name="Hino K."/>
            <person name="Imai K.S."/>
            <person name="Inaba K."/>
            <person name="Kano S."/>
            <person name="Kobayashi K."/>
            <person name="Kobayashi M."/>
            <person name="Lee B.I."/>
            <person name="Makabe K.W."/>
            <person name="Manohar C."/>
            <person name="Matassi G."/>
            <person name="Medina M."/>
            <person name="Mochizuki Y."/>
            <person name="Mount S."/>
            <person name="Morishita T."/>
            <person name="Miura S."/>
            <person name="Nakayama A."/>
            <person name="Nishizaka S."/>
            <person name="Nomoto H."/>
            <person name="Ohta F."/>
            <person name="Oishi K."/>
            <person name="Rigoutsos I."/>
            <person name="Sano M."/>
            <person name="Sasaki A."/>
            <person name="Sasakura Y."/>
            <person name="Shoguchi E."/>
            <person name="Shin-i T."/>
            <person name="Spagnuolo A."/>
            <person name="Stainier D."/>
            <person name="Suzuki M.M."/>
            <person name="Tassy O."/>
            <person name="Takatori N."/>
            <person name="Tokuoka M."/>
            <person name="Yagi K."/>
            <person name="Yoshizaki F."/>
            <person name="Wada S."/>
            <person name="Zhang C."/>
            <person name="Hyatt P.D."/>
            <person name="Larimer F."/>
            <person name="Detter C."/>
            <person name="Doggett N."/>
            <person name="Glavina T."/>
            <person name="Hawkins T."/>
            <person name="Richardson P."/>
            <person name="Lucas S."/>
            <person name="Kohara Y."/>
            <person name="Levine M."/>
            <person name="Satoh N."/>
            <person name="Rokhsar D.S."/>
        </authorList>
    </citation>
    <scope>NUCLEOTIDE SEQUENCE [LARGE SCALE GENOMIC DNA]</scope>
</reference>
<evidence type="ECO:0000256" key="3">
    <source>
        <dbReference type="ARBA" id="ARBA00006739"/>
    </source>
</evidence>
<evidence type="ECO:0000313" key="14">
    <source>
        <dbReference type="Ensembl" id="ENSCINP00000005302.3"/>
    </source>
</evidence>
<dbReference type="Pfam" id="PF00535">
    <property type="entry name" value="Glycos_transf_2"/>
    <property type="match status" value="1"/>
</dbReference>
<reference evidence="14" key="3">
    <citation type="submission" date="2025-08" db="UniProtKB">
        <authorList>
            <consortium name="Ensembl"/>
        </authorList>
    </citation>
    <scope>IDENTIFICATION</scope>
</reference>
<dbReference type="Proteomes" id="UP000008144">
    <property type="component" value="Chromosome 10"/>
</dbReference>
<dbReference type="GO" id="GO:0004581">
    <property type="term" value="F:dolichyl-phosphate beta-glucosyltransferase activity"/>
    <property type="evidence" value="ECO:0007669"/>
    <property type="project" value="UniProtKB-EC"/>
</dbReference>
<evidence type="ECO:0000256" key="10">
    <source>
        <dbReference type="ARBA" id="ARBA00022989"/>
    </source>
</evidence>